<dbReference type="SUPFAM" id="SSF52540">
    <property type="entry name" value="P-loop containing nucleoside triphosphate hydrolases"/>
    <property type="match status" value="1"/>
</dbReference>
<dbReference type="KEGG" id="soa:G3M56_007510"/>
<sequence length="594" mass="66648">MAKWILNRPKKHAYASEITVARYLKNLSDDWLIVWGFFYKDDQGTEREGDFLILAPIGGLLVLEVKGGTPRHFSPTGAWEGGDNDNPISQLDGEWGSVIRDIKGTALSHVFIAKALCYPDGDAAPDEERWHGLDRSRILTGNELKNGRLFMAAMQRFFSRGAKDGHLKTVDDDVRAAFLQLYGHGRDPEALREFLDHTEERFRQQIVADYRLLDLLRANQQLLVEGGPGCGKSWYALEQARRYAAKDMRVLFLVYNLAITEVMRNEVKRDPSLKDESGAPLISVMNYEEVAALILGEPIESLAPQQGAPRQETSTFYDVTLPSLVLEALRNPSRCAGLPKYDALVVDEGQDHDTELPPEVAKQFPEAACGWWSIYWRMLKHETLAPMAIFFDRAQRPAFRRANGFLPERIQGLLSQPALVTLDQSLRYTRPVYEFLQSLDGDGTSDLVAAMGDGRSLPEGPEVELYEAAMSTEDLHEQVASIIRKWEEEGYCQPRDVLILHARTDLESSALGPTEKIGSYPLRTEEINHQFAVGHNSIHKAKGLDSRAVILVDVQHPYKAMLGADDRSTLFMGASRARQLLAVVGETNEADQRN</sequence>
<evidence type="ECO:0000313" key="3">
    <source>
        <dbReference type="Proteomes" id="UP000475117"/>
    </source>
</evidence>
<dbReference type="GO" id="GO:0005524">
    <property type="term" value="F:ATP binding"/>
    <property type="evidence" value="ECO:0007669"/>
    <property type="project" value="UniProtKB-KW"/>
</dbReference>
<accession>A0A6B3L6R1</accession>
<proteinExistence type="predicted"/>
<keyword evidence="3" id="KW-1185">Reference proteome</keyword>
<keyword evidence="2" id="KW-0067">ATP-binding</keyword>
<reference evidence="2 3" key="1">
    <citation type="submission" date="2020-12" db="EMBL/GenBank/DDBJ databases">
        <title>Sulforoseuscoccus oceanibium gen. nov., sp. nov., a representative of the phylum Verrucomicrobia with special cytoplasmic membrane, and proposal of Sulforoseuscoccusaceae fam. nov.</title>
        <authorList>
            <person name="Xi F."/>
        </authorList>
    </citation>
    <scope>NUCLEOTIDE SEQUENCE [LARGE SCALE GENOMIC DNA]</scope>
    <source>
        <strain evidence="2 3">T37</strain>
    </source>
</reference>
<gene>
    <name evidence="2" type="ORF">G3M56_007510</name>
</gene>
<dbReference type="Gene3D" id="3.40.50.300">
    <property type="entry name" value="P-loop containing nucleotide triphosphate hydrolases"/>
    <property type="match status" value="2"/>
</dbReference>
<dbReference type="RefSeq" id="WP_164361667.1">
    <property type="nucleotide sequence ID" value="NZ_CP066776.1"/>
</dbReference>
<dbReference type="InterPro" id="IPR027417">
    <property type="entry name" value="P-loop_NTPase"/>
</dbReference>
<dbReference type="AlphaFoldDB" id="A0A6B3L6R1"/>
<evidence type="ECO:0000259" key="1">
    <source>
        <dbReference type="Pfam" id="PF08378"/>
    </source>
</evidence>
<dbReference type="InterPro" id="IPR011528">
    <property type="entry name" value="NERD"/>
</dbReference>
<dbReference type="Proteomes" id="UP000475117">
    <property type="component" value="Chromosome"/>
</dbReference>
<dbReference type="Pfam" id="PF08378">
    <property type="entry name" value="NERD"/>
    <property type="match status" value="1"/>
</dbReference>
<keyword evidence="2" id="KW-0547">Nucleotide-binding</keyword>
<organism evidence="2 3">
    <name type="scientific">Sulfuriroseicoccus oceanibius</name>
    <dbReference type="NCBI Taxonomy" id="2707525"/>
    <lineage>
        <taxon>Bacteria</taxon>
        <taxon>Pseudomonadati</taxon>
        <taxon>Verrucomicrobiota</taxon>
        <taxon>Verrucomicrobiia</taxon>
        <taxon>Verrucomicrobiales</taxon>
        <taxon>Verrucomicrobiaceae</taxon>
        <taxon>Sulfuriroseicoccus</taxon>
    </lineage>
</organism>
<feature type="domain" description="NERD" evidence="1">
    <location>
        <begin position="15"/>
        <end position="94"/>
    </location>
</feature>
<name>A0A6B3L6R1_9BACT</name>
<protein>
    <submittedName>
        <fullName evidence="2">ATP-binding domain-containing protein</fullName>
    </submittedName>
</protein>
<evidence type="ECO:0000313" key="2">
    <source>
        <dbReference type="EMBL" id="QQL43751.1"/>
    </source>
</evidence>
<dbReference type="EMBL" id="CP066776">
    <property type="protein sequence ID" value="QQL43751.1"/>
    <property type="molecule type" value="Genomic_DNA"/>
</dbReference>